<dbReference type="PROSITE" id="PS51217">
    <property type="entry name" value="UVRD_HELICASE_CTER"/>
    <property type="match status" value="1"/>
</dbReference>
<dbReference type="PANTHER" id="PTHR11070">
    <property type="entry name" value="UVRD / RECB / PCRA DNA HELICASE FAMILY MEMBER"/>
    <property type="match status" value="1"/>
</dbReference>
<keyword evidence="9 13" id="KW-0234">DNA repair</keyword>
<dbReference type="InterPro" id="IPR014152">
    <property type="entry name" value="AddA"/>
</dbReference>
<evidence type="ECO:0000313" key="17">
    <source>
        <dbReference type="EMBL" id="KRL00620.1"/>
    </source>
</evidence>
<dbReference type="InterPro" id="IPR011335">
    <property type="entry name" value="Restrct_endonuc-II-like"/>
</dbReference>
<dbReference type="InterPro" id="IPR014017">
    <property type="entry name" value="DNA_helicase_UvrD-like_C"/>
</dbReference>
<evidence type="ECO:0000256" key="13">
    <source>
        <dbReference type="HAMAP-Rule" id="MF_01451"/>
    </source>
</evidence>
<organism evidence="17 18">
    <name type="scientific">Liquorilactobacillus capillatus DSM 19910</name>
    <dbReference type="NCBI Taxonomy" id="1423731"/>
    <lineage>
        <taxon>Bacteria</taxon>
        <taxon>Bacillati</taxon>
        <taxon>Bacillota</taxon>
        <taxon>Bacilli</taxon>
        <taxon>Lactobacillales</taxon>
        <taxon>Lactobacillaceae</taxon>
        <taxon>Liquorilactobacillus</taxon>
    </lineage>
</organism>
<keyword evidence="3 13" id="KW-0227">DNA damage</keyword>
<sequence>MTNQIKYTPAQKKAITETGTNILVAASAGSGKTRVLVERVIEHLHQGVGIDELLVVTFTEAAAKEMHERVQIALRQEINQGNPEQKKWYLEQLTKLGTASISTLHAFCLRVIERYYYVINLDPLFRLLTDDTERELLLEDVWAELREHLYGENDPLFEQLVQNFSNDRSDDGLTELVLKTFAFANAKPDPQDWLQQLGTEYFVQDGHLSESKLYLQQILPLIATQTEQADNELRMAQETAEKAGLDKFVQVLQVDRESIAGLLTAINQKKDWDTIRMLVQSFKLQRAPRLGKLDDSQKKAKEEIMHLRDITRKDLTDLAERYFPLTATETVKVLRNAAALVEKLSQVVLEFSAAFTAEKRQRHVLDFNDLEHLTLAILTRETSESKQVLDNLQSKYREILVDEYQDTNQLQETILTTIAHKQPGNMFMVGDVKQSIYGFRLADPTLFLEKYHTYAVPEAEQGQRIILAENFRSMQNITDFTNLIFMQLMDTQVGEMDYDQNAELVFGAKYYPQTTHQTELLLYETGEKNKSGQVKATENEPYNESFTVDSAAQGQVIMTGQKIKKLLAQQVTIFDRKSQTEHPIQYRDIVLLVPTRNNNLLITEEFRKLGIPVFVKDAQNYFQTIEIQIMQSFLKIIDNPYQDIPLVSVLRSPLVGLKENQLAFLRINDRTGDYYQAVLNFYRHFVSQKASKFATQLYEQIAHFLEQLERFRTLARQNELAALIWQIYDETGFLDYVGGMPGGAQRQANLHALYERASAYEQTSFKGLFQFLRFIDKMQQHNRDLTEANAQTTEDAVQVMTIHGSKGLEFPVVFLMDATHRFNEQALISDYILDEYEGVGFTWMNPETRVKVETLPKLIARDNGQKKMAAEQMRLLYVALTRAEQYLYIVGACTERQTLIEKWKRAFQSKTLILNGRLRQETKNFMDWIGMCLIRRQDFCTLLGLDNTQLVKQLEMNTAKLNVTFYDQAALKAEAPLEQTDDAKWLQKLTTKPQIYDETTIREMSQARHILEYRYPEVLLTQTTAYQAVSEIKRLFNDPDQEEMSFLEPNLEIKTTAKARRYVKKEVTLPSFIEKKQQLTGAQIGTATHLVLQELPLDKPPTLASLQELLANLTSEKVLTPELTKAVDTDKILRFFTSELGQKILAAPEKVSREAPFSLLLPAADLFEGINDKKQDVLIHGIIDGYFVNGTEVELFDYKTDFLLAGDEQAKQKIVERYKGQLNLYALALENILGRKVTHKYLYLLETSEQVEV</sequence>
<evidence type="ECO:0000256" key="9">
    <source>
        <dbReference type="ARBA" id="ARBA00023204"/>
    </source>
</evidence>
<dbReference type="AlphaFoldDB" id="A0A0R1LYB0"/>
<dbReference type="RefSeq" id="WP_057745902.1">
    <property type="nucleotide sequence ID" value="NZ_AZEF01000041.1"/>
</dbReference>
<feature type="domain" description="UvrD-like helicase C-terminal" evidence="16">
    <location>
        <begin position="511"/>
        <end position="807"/>
    </location>
</feature>
<comment type="catalytic activity">
    <reaction evidence="11 13">
        <text>Couples ATP hydrolysis with the unwinding of duplex DNA by translocating in the 3'-5' direction.</text>
        <dbReference type="EC" id="5.6.2.4"/>
    </reaction>
</comment>
<keyword evidence="5 13" id="KW-0347">Helicase</keyword>
<evidence type="ECO:0000256" key="7">
    <source>
        <dbReference type="ARBA" id="ARBA00022840"/>
    </source>
</evidence>
<dbReference type="EC" id="3.1.-.-" evidence="13"/>
<dbReference type="InterPro" id="IPR038726">
    <property type="entry name" value="PDDEXK_AddAB-type"/>
</dbReference>
<keyword evidence="6 13" id="KW-0269">Exonuclease</keyword>
<dbReference type="Pfam" id="PF13361">
    <property type="entry name" value="UvrD_C"/>
    <property type="match status" value="1"/>
</dbReference>
<comment type="catalytic activity">
    <reaction evidence="12 13">
        <text>ATP + H2O = ADP + phosphate + H(+)</text>
        <dbReference type="Rhea" id="RHEA:13065"/>
        <dbReference type="ChEBI" id="CHEBI:15377"/>
        <dbReference type="ChEBI" id="CHEBI:15378"/>
        <dbReference type="ChEBI" id="CHEBI:30616"/>
        <dbReference type="ChEBI" id="CHEBI:43474"/>
        <dbReference type="ChEBI" id="CHEBI:456216"/>
        <dbReference type="EC" id="5.6.2.4"/>
    </reaction>
</comment>
<accession>A0A0R1LYB0</accession>
<evidence type="ECO:0000256" key="14">
    <source>
        <dbReference type="PROSITE-ProRule" id="PRU00560"/>
    </source>
</evidence>
<dbReference type="PANTHER" id="PTHR11070:SF48">
    <property type="entry name" value="ATP-DEPENDENT HELICASE_NUCLEASE SUBUNIT A"/>
    <property type="match status" value="1"/>
</dbReference>
<dbReference type="GO" id="GO:0008408">
    <property type="term" value="F:3'-5' exonuclease activity"/>
    <property type="evidence" value="ECO:0007669"/>
    <property type="project" value="UniProtKB-UniRule"/>
</dbReference>
<dbReference type="InterPro" id="IPR000212">
    <property type="entry name" value="DNA_helicase_UvrD/REP"/>
</dbReference>
<evidence type="ECO:0000259" key="16">
    <source>
        <dbReference type="PROSITE" id="PS51217"/>
    </source>
</evidence>
<protein>
    <recommendedName>
        <fullName evidence="13">ATP-dependent helicase/nuclease subunit A</fullName>
        <ecNumber evidence="13">3.1.-.-</ecNumber>
        <ecNumber evidence="13">5.6.2.4</ecNumber>
    </recommendedName>
    <alternativeName>
        <fullName evidence="13">ATP-dependent helicase/nuclease AddA</fullName>
    </alternativeName>
    <alternativeName>
        <fullName evidence="13">DNA 3'-5' helicase AddA</fullName>
    </alternativeName>
</protein>
<dbReference type="SUPFAM" id="SSF52980">
    <property type="entry name" value="Restriction endonuclease-like"/>
    <property type="match status" value="1"/>
</dbReference>
<dbReference type="Gene3D" id="3.40.50.300">
    <property type="entry name" value="P-loop containing nucleotide triphosphate hydrolases"/>
    <property type="match status" value="4"/>
</dbReference>
<dbReference type="GO" id="GO:0043138">
    <property type="term" value="F:3'-5' DNA helicase activity"/>
    <property type="evidence" value="ECO:0007669"/>
    <property type="project" value="UniProtKB-UniRule"/>
</dbReference>
<evidence type="ECO:0000256" key="12">
    <source>
        <dbReference type="ARBA" id="ARBA00048988"/>
    </source>
</evidence>
<keyword evidence="7 13" id="KW-0067">ATP-binding</keyword>
<dbReference type="Proteomes" id="UP000051621">
    <property type="component" value="Unassembled WGS sequence"/>
</dbReference>
<dbReference type="EC" id="5.6.2.4" evidence="13"/>
<gene>
    <name evidence="13" type="primary">addA</name>
    <name evidence="17" type="ORF">FC81_GL001978</name>
</gene>
<evidence type="ECO:0000256" key="3">
    <source>
        <dbReference type="ARBA" id="ARBA00022763"/>
    </source>
</evidence>
<evidence type="ECO:0000256" key="1">
    <source>
        <dbReference type="ARBA" id="ARBA00022722"/>
    </source>
</evidence>
<evidence type="ECO:0000313" key="18">
    <source>
        <dbReference type="Proteomes" id="UP000051621"/>
    </source>
</evidence>
<dbReference type="Gene3D" id="3.90.320.10">
    <property type="match status" value="1"/>
</dbReference>
<dbReference type="HAMAP" id="MF_01451">
    <property type="entry name" value="AddA"/>
    <property type="match status" value="1"/>
</dbReference>
<comment type="cofactor">
    <cofactor evidence="13">
        <name>Mg(2+)</name>
        <dbReference type="ChEBI" id="CHEBI:18420"/>
    </cofactor>
</comment>
<evidence type="ECO:0000256" key="2">
    <source>
        <dbReference type="ARBA" id="ARBA00022741"/>
    </source>
</evidence>
<keyword evidence="18" id="KW-1185">Reference proteome</keyword>
<dbReference type="InterPro" id="IPR011604">
    <property type="entry name" value="PDDEXK-like_dom_sf"/>
</dbReference>
<comment type="subunit">
    <text evidence="13">Heterodimer of AddA and AddB/RexB.</text>
</comment>
<feature type="binding site" evidence="14">
    <location>
        <begin position="26"/>
        <end position="33"/>
    </location>
    <ligand>
        <name>ATP</name>
        <dbReference type="ChEBI" id="CHEBI:30616"/>
    </ligand>
</feature>
<dbReference type="NCBIfam" id="TIGR02785">
    <property type="entry name" value="addA_Gpos"/>
    <property type="match status" value="1"/>
</dbReference>
<name>A0A0R1LYB0_9LACO</name>
<reference evidence="17 18" key="1">
    <citation type="journal article" date="2015" name="Genome Announc.">
        <title>Expanding the biotechnology potential of lactobacilli through comparative genomics of 213 strains and associated genera.</title>
        <authorList>
            <person name="Sun Z."/>
            <person name="Harris H.M."/>
            <person name="McCann A."/>
            <person name="Guo C."/>
            <person name="Argimon S."/>
            <person name="Zhang W."/>
            <person name="Yang X."/>
            <person name="Jeffery I.B."/>
            <person name="Cooney J.C."/>
            <person name="Kagawa T.F."/>
            <person name="Liu W."/>
            <person name="Song Y."/>
            <person name="Salvetti E."/>
            <person name="Wrobel A."/>
            <person name="Rasinkangas P."/>
            <person name="Parkhill J."/>
            <person name="Rea M.C."/>
            <person name="O'Sullivan O."/>
            <person name="Ritari J."/>
            <person name="Douillard F.P."/>
            <person name="Paul Ross R."/>
            <person name="Yang R."/>
            <person name="Briner A.E."/>
            <person name="Felis G.E."/>
            <person name="de Vos W.M."/>
            <person name="Barrangou R."/>
            <person name="Klaenhammer T.R."/>
            <person name="Caufield P.W."/>
            <person name="Cui Y."/>
            <person name="Zhang H."/>
            <person name="O'Toole P.W."/>
        </authorList>
    </citation>
    <scope>NUCLEOTIDE SEQUENCE [LARGE SCALE GENOMIC DNA]</scope>
    <source>
        <strain evidence="17 18">DSM 19910</strain>
    </source>
</reference>
<keyword evidence="1 13" id="KW-0540">Nuclease</keyword>
<feature type="domain" description="UvrD-like helicase ATP-binding" evidence="15">
    <location>
        <begin position="5"/>
        <end position="474"/>
    </location>
</feature>
<dbReference type="GO" id="GO:0033202">
    <property type="term" value="C:DNA helicase complex"/>
    <property type="evidence" value="ECO:0007669"/>
    <property type="project" value="TreeGrafter"/>
</dbReference>
<evidence type="ECO:0000256" key="11">
    <source>
        <dbReference type="ARBA" id="ARBA00034617"/>
    </source>
</evidence>
<keyword evidence="4 13" id="KW-0378">Hydrolase</keyword>
<dbReference type="OrthoDB" id="9810135at2"/>
<evidence type="ECO:0000256" key="10">
    <source>
        <dbReference type="ARBA" id="ARBA00023235"/>
    </source>
</evidence>
<evidence type="ECO:0000259" key="15">
    <source>
        <dbReference type="PROSITE" id="PS51198"/>
    </source>
</evidence>
<dbReference type="GO" id="GO:0005524">
    <property type="term" value="F:ATP binding"/>
    <property type="evidence" value="ECO:0007669"/>
    <property type="project" value="UniProtKB-UniRule"/>
</dbReference>
<evidence type="ECO:0000256" key="5">
    <source>
        <dbReference type="ARBA" id="ARBA00022806"/>
    </source>
</evidence>
<dbReference type="EMBL" id="AZEF01000041">
    <property type="protein sequence ID" value="KRL00620.1"/>
    <property type="molecule type" value="Genomic_DNA"/>
</dbReference>
<dbReference type="InterPro" id="IPR027417">
    <property type="entry name" value="P-loop_NTPase"/>
</dbReference>
<dbReference type="GO" id="GO:0003690">
    <property type="term" value="F:double-stranded DNA binding"/>
    <property type="evidence" value="ECO:0007669"/>
    <property type="project" value="UniProtKB-UniRule"/>
</dbReference>
<dbReference type="GO" id="GO:0000724">
    <property type="term" value="P:double-strand break repair via homologous recombination"/>
    <property type="evidence" value="ECO:0007669"/>
    <property type="project" value="UniProtKB-UniRule"/>
</dbReference>
<dbReference type="STRING" id="1423731.FC81_GL001978"/>
<dbReference type="PROSITE" id="PS51198">
    <property type="entry name" value="UVRD_HELICASE_ATP_BIND"/>
    <property type="match status" value="1"/>
</dbReference>
<dbReference type="Pfam" id="PF00580">
    <property type="entry name" value="UvrD-helicase"/>
    <property type="match status" value="1"/>
</dbReference>
<comment type="caution">
    <text evidence="17">The sequence shown here is derived from an EMBL/GenBank/DDBJ whole genome shotgun (WGS) entry which is preliminary data.</text>
</comment>
<evidence type="ECO:0000256" key="8">
    <source>
        <dbReference type="ARBA" id="ARBA00023125"/>
    </source>
</evidence>
<evidence type="ECO:0000256" key="6">
    <source>
        <dbReference type="ARBA" id="ARBA00022839"/>
    </source>
</evidence>
<keyword evidence="10 13" id="KW-0413">Isomerase</keyword>
<dbReference type="InterPro" id="IPR014016">
    <property type="entry name" value="UvrD-like_ATP-bd"/>
</dbReference>
<dbReference type="SUPFAM" id="SSF52540">
    <property type="entry name" value="P-loop containing nucleoside triphosphate hydrolases"/>
    <property type="match status" value="1"/>
</dbReference>
<dbReference type="GO" id="GO:0005829">
    <property type="term" value="C:cytosol"/>
    <property type="evidence" value="ECO:0007669"/>
    <property type="project" value="TreeGrafter"/>
</dbReference>
<evidence type="ECO:0000256" key="4">
    <source>
        <dbReference type="ARBA" id="ARBA00022801"/>
    </source>
</evidence>
<dbReference type="Pfam" id="PF12705">
    <property type="entry name" value="PDDEXK_1"/>
    <property type="match status" value="1"/>
</dbReference>
<dbReference type="GO" id="GO:0016887">
    <property type="term" value="F:ATP hydrolysis activity"/>
    <property type="evidence" value="ECO:0007669"/>
    <property type="project" value="RHEA"/>
</dbReference>
<dbReference type="PATRIC" id="fig|1423731.3.peg.2033"/>
<proteinExistence type="inferred from homology"/>
<keyword evidence="8 13" id="KW-0238">DNA-binding</keyword>
<keyword evidence="2 13" id="KW-0547">Nucleotide-binding</keyword>
<comment type="function">
    <text evidence="13">The heterodimer acts as both an ATP-dependent DNA helicase and an ATP-dependent, dual-direction single-stranded exonuclease. Recognizes the chi site generating a DNA molecule suitable for the initiation of homologous recombination. The AddA nuclease domain is required for chi fragment generation; this subunit has the helicase and 3' -&gt; 5' nuclease activities.</text>
</comment>
<comment type="similarity">
    <text evidence="13">Belongs to the helicase family. AddA subfamily.</text>
</comment>
<dbReference type="CDD" id="cd17932">
    <property type="entry name" value="DEXQc_UvrD"/>
    <property type="match status" value="1"/>
</dbReference>